<accession>A0A0R3QGR9</accession>
<name>A0A0R3QGR9_9BILA</name>
<reference evidence="1" key="1">
    <citation type="submission" date="2017-02" db="UniProtKB">
        <authorList>
            <consortium name="WormBaseParasite"/>
        </authorList>
    </citation>
    <scope>IDENTIFICATION</scope>
</reference>
<organism evidence="1">
    <name type="scientific">Brugia timori</name>
    <dbReference type="NCBI Taxonomy" id="42155"/>
    <lineage>
        <taxon>Eukaryota</taxon>
        <taxon>Metazoa</taxon>
        <taxon>Ecdysozoa</taxon>
        <taxon>Nematoda</taxon>
        <taxon>Chromadorea</taxon>
        <taxon>Rhabditida</taxon>
        <taxon>Spirurina</taxon>
        <taxon>Spiruromorpha</taxon>
        <taxon>Filarioidea</taxon>
        <taxon>Onchocercidae</taxon>
        <taxon>Brugia</taxon>
    </lineage>
</organism>
<dbReference type="InterPro" id="IPR029039">
    <property type="entry name" value="Flavoprotein-like_sf"/>
</dbReference>
<dbReference type="Gene3D" id="3.40.50.360">
    <property type="match status" value="1"/>
</dbReference>
<dbReference type="AlphaFoldDB" id="A0A0R3QGR9"/>
<proteinExistence type="predicted"/>
<sequence length="79" mass="8946">LPPFAAWMPARLSPRERQACLDAHAERLRGIERIEPLFFHPWSDYDESQRLKPGVVARSGVQWNPRAGQSFEDSASANA</sequence>
<protein>
    <submittedName>
        <fullName evidence="1">FAD-dependent oxidoreductase</fullName>
    </submittedName>
</protein>
<evidence type="ECO:0000313" key="1">
    <source>
        <dbReference type="WBParaSite" id="BTMF_0000557501-mRNA-1"/>
    </source>
</evidence>
<dbReference type="WBParaSite" id="BTMF_0000557501-mRNA-1">
    <property type="protein sequence ID" value="BTMF_0000557501-mRNA-1"/>
    <property type="gene ID" value="BTMF_0000557501"/>
</dbReference>